<dbReference type="PRINTS" id="PR00469">
    <property type="entry name" value="PNDRDTASEII"/>
</dbReference>
<dbReference type="Proteomes" id="UP000183174">
    <property type="component" value="Unassembled WGS sequence"/>
</dbReference>
<dbReference type="RefSeq" id="WP_074448064.1">
    <property type="nucleotide sequence ID" value="NZ_FMAE01000006.1"/>
</dbReference>
<evidence type="ECO:0000256" key="4">
    <source>
        <dbReference type="ARBA" id="ARBA00023004"/>
    </source>
</evidence>
<keyword evidence="4" id="KW-0408">Iron</keyword>
<evidence type="ECO:0000313" key="6">
    <source>
        <dbReference type="EMBL" id="SCB41110.1"/>
    </source>
</evidence>
<dbReference type="Pfam" id="PF12831">
    <property type="entry name" value="FAD_oxidored"/>
    <property type="match status" value="1"/>
</dbReference>
<dbReference type="AlphaFoldDB" id="A0A1C3WMB6"/>
<evidence type="ECO:0000256" key="2">
    <source>
        <dbReference type="ARBA" id="ARBA00022723"/>
    </source>
</evidence>
<sequence length="455" mass="48627">MWATTIDEPARKVPLYGEYEVVVLGGGPAGIVAAAAAARAGRKTLLIERYGFLGGMGTAAGVTNFCGLHGNVHGEHRRLVQGLASELLARIDRLNGLNAPHLILGKVFAQAYDTAAYKIAADQLLASHKVNMLFHALGAGVVMADERRIDAMLIETKAGRQAVRAEIFVDCSGDGDLAVWAGAPFEIGDEHGHPLYPSMMLRLNGIDPAKAGEAWRTIPQLMEKAVAAGTHAFPRRSAIVRPQKSGIEWRVNFTQVAREDGHAINGVEPDDLTRGEIEGRKQALAAYEFLRSAVPGFEKSYIVDLPPQLGLRETRRIKGGYQLSGDDVLGCASFADSIGVNGWPIEAHVPGDVVFTFPPIPESRGYNELPYRMLVPEGVDNLLVAGRCASMTHEGQSAARVSGACFAMGEAAGSAAALALSGNRIPREIPIEKLQETLKQQGAFIGRDQAVPEGL</sequence>
<name>A0A1C3WMB6_9BRAD</name>
<evidence type="ECO:0000256" key="3">
    <source>
        <dbReference type="ARBA" id="ARBA00023002"/>
    </source>
</evidence>
<dbReference type="SUPFAM" id="SSF51905">
    <property type="entry name" value="FAD/NAD(P)-binding domain"/>
    <property type="match status" value="1"/>
</dbReference>
<reference evidence="6 7" key="1">
    <citation type="submission" date="2016-08" db="EMBL/GenBank/DDBJ databases">
        <authorList>
            <person name="Seilhamer J.J."/>
        </authorList>
    </citation>
    <scope>NUCLEOTIDE SEQUENCE [LARGE SCALE GENOMIC DNA]</scope>
    <source>
        <strain evidence="6 7">CCBAU 10071</strain>
    </source>
</reference>
<keyword evidence="2" id="KW-0479">Metal-binding</keyword>
<accession>A0A1C3WMB6</accession>
<dbReference type="GO" id="GO:0046872">
    <property type="term" value="F:metal ion binding"/>
    <property type="evidence" value="ECO:0007669"/>
    <property type="project" value="UniProtKB-KW"/>
</dbReference>
<dbReference type="PANTHER" id="PTHR43498">
    <property type="entry name" value="FERREDOXIN:COB-COM HETERODISULFIDE REDUCTASE SUBUNIT A"/>
    <property type="match status" value="1"/>
</dbReference>
<dbReference type="PANTHER" id="PTHR43498:SF1">
    <property type="entry name" value="COB--COM HETERODISULFIDE REDUCTASE IRON-SULFUR SUBUNIT A"/>
    <property type="match status" value="1"/>
</dbReference>
<evidence type="ECO:0000313" key="7">
    <source>
        <dbReference type="Proteomes" id="UP000183174"/>
    </source>
</evidence>
<keyword evidence="1" id="KW-0004">4Fe-4S</keyword>
<dbReference type="GO" id="GO:0051539">
    <property type="term" value="F:4 iron, 4 sulfur cluster binding"/>
    <property type="evidence" value="ECO:0007669"/>
    <property type="project" value="UniProtKB-KW"/>
</dbReference>
<dbReference type="EMBL" id="FMAE01000006">
    <property type="protein sequence ID" value="SCB41110.1"/>
    <property type="molecule type" value="Genomic_DNA"/>
</dbReference>
<protein>
    <submittedName>
        <fullName evidence="6">FAD dependent oxidoreductase</fullName>
    </submittedName>
</protein>
<organism evidence="6 7">
    <name type="scientific">Bradyrhizobium yuanmingense</name>
    <dbReference type="NCBI Taxonomy" id="108015"/>
    <lineage>
        <taxon>Bacteria</taxon>
        <taxon>Pseudomonadati</taxon>
        <taxon>Pseudomonadota</taxon>
        <taxon>Alphaproteobacteria</taxon>
        <taxon>Hyphomicrobiales</taxon>
        <taxon>Nitrobacteraceae</taxon>
        <taxon>Bradyrhizobium</taxon>
    </lineage>
</organism>
<dbReference type="Gene3D" id="3.50.50.60">
    <property type="entry name" value="FAD/NAD(P)-binding domain"/>
    <property type="match status" value="1"/>
</dbReference>
<proteinExistence type="predicted"/>
<gene>
    <name evidence="6" type="ORF">GA0061099_1006466</name>
</gene>
<keyword evidence="5" id="KW-0411">Iron-sulfur</keyword>
<dbReference type="InterPro" id="IPR036188">
    <property type="entry name" value="FAD/NAD-bd_sf"/>
</dbReference>
<evidence type="ECO:0000256" key="1">
    <source>
        <dbReference type="ARBA" id="ARBA00022485"/>
    </source>
</evidence>
<keyword evidence="3" id="KW-0560">Oxidoreductase</keyword>
<dbReference type="InterPro" id="IPR039650">
    <property type="entry name" value="HdrA-like"/>
</dbReference>
<dbReference type="GO" id="GO:0016491">
    <property type="term" value="F:oxidoreductase activity"/>
    <property type="evidence" value="ECO:0007669"/>
    <property type="project" value="UniProtKB-KW"/>
</dbReference>
<evidence type="ECO:0000256" key="5">
    <source>
        <dbReference type="ARBA" id="ARBA00023014"/>
    </source>
</evidence>